<organism evidence="6 7">
    <name type="scientific">Halopenitus persicus</name>
    <dbReference type="NCBI Taxonomy" id="1048396"/>
    <lineage>
        <taxon>Archaea</taxon>
        <taxon>Methanobacteriati</taxon>
        <taxon>Methanobacteriota</taxon>
        <taxon>Stenosarchaea group</taxon>
        <taxon>Halobacteria</taxon>
        <taxon>Halobacteriales</taxon>
        <taxon>Haloferacaceae</taxon>
        <taxon>Halopenitus</taxon>
    </lineage>
</organism>
<dbReference type="InterPro" id="IPR036390">
    <property type="entry name" value="WH_DNA-bd_sf"/>
</dbReference>
<dbReference type="InterPro" id="IPR045864">
    <property type="entry name" value="aa-tRNA-synth_II/BPL/LPL"/>
</dbReference>
<dbReference type="GO" id="GO:0004077">
    <property type="term" value="F:biotin--[biotin carboxyl-carrier protein] ligase activity"/>
    <property type="evidence" value="ECO:0007669"/>
    <property type="project" value="InterPro"/>
</dbReference>
<dbReference type="SUPFAM" id="SSF55681">
    <property type="entry name" value="Class II aaRS and biotin synthetases"/>
    <property type="match status" value="1"/>
</dbReference>
<dbReference type="CDD" id="cd00090">
    <property type="entry name" value="HTH_ARSR"/>
    <property type="match status" value="1"/>
</dbReference>
<evidence type="ECO:0000256" key="3">
    <source>
        <dbReference type="ARBA" id="ARBA00022840"/>
    </source>
</evidence>
<feature type="region of interest" description="Disordered" evidence="4">
    <location>
        <begin position="169"/>
        <end position="223"/>
    </location>
</feature>
<sequence length="358" mass="38242">MDTRRALLDALESGPVSGPDLAEQLDVSRAAVWKHVEALRDRGFEIESGDDGYVVTDAPTYGAAAIRYGSDAPYGIEFHDAIGSTNDRARELAEAGRTDVAVIADEQTGGRGRLDRDWTAPSGGIYASVVIRPDLPPAHAPIVTLAAAVAATDACRDAGVDARIKWPNDVLVPETDADRDGNDRDGDDRPEDDRDDADEGDRDDADEGDRDDTDDDDRDENARGGAKLAGILTEMRGEADRVSWIVVGIGVNANVDPAALPPGATSLRAAVGEDVDRRHVTQTLLERFHELTTDPDSVLAEWRDRAITIGRSVRVETASGTVEGTAVDVEFPGALVLETDDGTETVLAGDCEHLRPVE</sequence>
<dbReference type="GO" id="GO:0006355">
    <property type="term" value="P:regulation of DNA-templated transcription"/>
    <property type="evidence" value="ECO:0007669"/>
    <property type="project" value="InterPro"/>
</dbReference>
<dbReference type="RefSeq" id="WP_092730193.1">
    <property type="nucleotide sequence ID" value="NZ_FNPC01000001.1"/>
</dbReference>
<evidence type="ECO:0000256" key="1">
    <source>
        <dbReference type="ARBA" id="ARBA00022598"/>
    </source>
</evidence>
<name>A0A1H3DNL5_9EURY</name>
<evidence type="ECO:0000259" key="5">
    <source>
        <dbReference type="PROSITE" id="PS51733"/>
    </source>
</evidence>
<dbReference type="Pfam" id="PF08279">
    <property type="entry name" value="HTH_11"/>
    <property type="match status" value="1"/>
</dbReference>
<feature type="domain" description="BPL/LPL catalytic" evidence="5">
    <location>
        <begin position="60"/>
        <end position="296"/>
    </location>
</feature>
<dbReference type="PANTHER" id="PTHR12835">
    <property type="entry name" value="BIOTIN PROTEIN LIGASE"/>
    <property type="match status" value="1"/>
</dbReference>
<dbReference type="Proteomes" id="UP000199079">
    <property type="component" value="Unassembled WGS sequence"/>
</dbReference>
<dbReference type="SUPFAM" id="SSF46785">
    <property type="entry name" value="Winged helix' DNA-binding domain"/>
    <property type="match status" value="1"/>
</dbReference>
<keyword evidence="3" id="KW-0067">ATP-binding</keyword>
<dbReference type="GO" id="GO:0005737">
    <property type="term" value="C:cytoplasm"/>
    <property type="evidence" value="ECO:0007669"/>
    <property type="project" value="TreeGrafter"/>
</dbReference>
<accession>A0A1H3DNL5</accession>
<dbReference type="NCBIfam" id="TIGR00121">
    <property type="entry name" value="birA_ligase"/>
    <property type="match status" value="1"/>
</dbReference>
<dbReference type="EMBL" id="FNPC01000001">
    <property type="protein sequence ID" value="SDX67947.1"/>
    <property type="molecule type" value="Genomic_DNA"/>
</dbReference>
<evidence type="ECO:0000313" key="6">
    <source>
        <dbReference type="EMBL" id="SDX67947.1"/>
    </source>
</evidence>
<dbReference type="PROSITE" id="PS51733">
    <property type="entry name" value="BPL_LPL_CATALYTIC"/>
    <property type="match status" value="1"/>
</dbReference>
<keyword evidence="1 6" id="KW-0436">Ligase</keyword>
<protein>
    <submittedName>
        <fullName evidence="6">BirA family transcriptional regulator, biotin operon repressor / biotin-[acetyl-CoA-carboxylase] ligase</fullName>
    </submittedName>
</protein>
<dbReference type="InterPro" id="IPR011991">
    <property type="entry name" value="ArsR-like_HTH"/>
</dbReference>
<dbReference type="Gene3D" id="1.10.10.10">
    <property type="entry name" value="Winged helix-like DNA-binding domain superfamily/Winged helix DNA-binding domain"/>
    <property type="match status" value="1"/>
</dbReference>
<dbReference type="OrthoDB" id="46252at2157"/>
<reference evidence="7" key="1">
    <citation type="submission" date="2016-10" db="EMBL/GenBank/DDBJ databases">
        <authorList>
            <person name="Varghese N."/>
            <person name="Submissions S."/>
        </authorList>
    </citation>
    <scope>NUCLEOTIDE SEQUENCE [LARGE SCALE GENOMIC DNA]</scope>
    <source>
        <strain evidence="7">DC30,IBRC 10041,KCTC 4046</strain>
    </source>
</reference>
<dbReference type="Gene3D" id="2.30.30.100">
    <property type="match status" value="1"/>
</dbReference>
<dbReference type="InterPro" id="IPR030855">
    <property type="entry name" value="Bifunct_BirA"/>
</dbReference>
<gene>
    <name evidence="6" type="ORF">SAMN05216564_10178</name>
</gene>
<proteinExistence type="inferred from homology"/>
<feature type="compositionally biased region" description="Basic and acidic residues" evidence="4">
    <location>
        <begin position="176"/>
        <end position="187"/>
    </location>
</feature>
<dbReference type="Pfam" id="PF03099">
    <property type="entry name" value="BPL_LplA_LipB"/>
    <property type="match status" value="1"/>
</dbReference>
<keyword evidence="7" id="KW-1185">Reference proteome</keyword>
<dbReference type="InterPro" id="IPR008988">
    <property type="entry name" value="Transcriptional_repressor_C"/>
</dbReference>
<dbReference type="Gene3D" id="3.30.930.10">
    <property type="entry name" value="Bira Bifunctional Protein, Domain 2"/>
    <property type="match status" value="1"/>
</dbReference>
<dbReference type="InterPro" id="IPR013196">
    <property type="entry name" value="HTH_11"/>
</dbReference>
<dbReference type="InterPro" id="IPR004143">
    <property type="entry name" value="BPL_LPL_catalytic"/>
</dbReference>
<dbReference type="Pfam" id="PF02237">
    <property type="entry name" value="BPL_C"/>
    <property type="match status" value="1"/>
</dbReference>
<dbReference type="InterPro" id="IPR004408">
    <property type="entry name" value="Biotin_CoA_COase_ligase"/>
</dbReference>
<dbReference type="AlphaFoldDB" id="A0A1H3DNL5"/>
<evidence type="ECO:0000256" key="4">
    <source>
        <dbReference type="SAM" id="MobiDB-lite"/>
    </source>
</evidence>
<dbReference type="GO" id="GO:0005524">
    <property type="term" value="F:ATP binding"/>
    <property type="evidence" value="ECO:0007669"/>
    <property type="project" value="UniProtKB-KW"/>
</dbReference>
<evidence type="ECO:0000313" key="7">
    <source>
        <dbReference type="Proteomes" id="UP000199079"/>
    </source>
</evidence>
<dbReference type="SUPFAM" id="SSF50037">
    <property type="entry name" value="C-terminal domain of transcriptional repressors"/>
    <property type="match status" value="1"/>
</dbReference>
<dbReference type="CDD" id="cd16442">
    <property type="entry name" value="BPL"/>
    <property type="match status" value="1"/>
</dbReference>
<feature type="compositionally biased region" description="Acidic residues" evidence="4">
    <location>
        <begin position="188"/>
        <end position="219"/>
    </location>
</feature>
<dbReference type="InterPro" id="IPR003142">
    <property type="entry name" value="BPL_C"/>
</dbReference>
<evidence type="ECO:0000256" key="2">
    <source>
        <dbReference type="ARBA" id="ARBA00022741"/>
    </source>
</evidence>
<dbReference type="HAMAP" id="MF_00978">
    <property type="entry name" value="Bifunct_BirA"/>
    <property type="match status" value="1"/>
</dbReference>
<dbReference type="PANTHER" id="PTHR12835:SF5">
    <property type="entry name" value="BIOTIN--PROTEIN LIGASE"/>
    <property type="match status" value="1"/>
</dbReference>
<keyword evidence="2" id="KW-0547">Nucleotide-binding</keyword>
<dbReference type="InterPro" id="IPR036388">
    <property type="entry name" value="WH-like_DNA-bd_sf"/>
</dbReference>